<comment type="subcellular location">
    <subcellularLocation>
        <location evidence="1">Cell inner membrane</location>
        <topology evidence="1">Multi-pass membrane protein</topology>
    </subcellularLocation>
    <subcellularLocation>
        <location evidence="12">Membrane</location>
        <topology evidence="12">Multi-pass membrane protein</topology>
    </subcellularLocation>
</comment>
<evidence type="ECO:0000313" key="15">
    <source>
        <dbReference type="EMBL" id="QLI80172.1"/>
    </source>
</evidence>
<accession>A0A7D5V7Y7</accession>
<evidence type="ECO:0000256" key="13">
    <source>
        <dbReference type="SAM" id="Phobius"/>
    </source>
</evidence>
<name>A0A7D5V7Y7_9NEIS</name>
<keyword evidence="7 13" id="KW-0812">Transmembrane</keyword>
<dbReference type="InterPro" id="IPR050790">
    <property type="entry name" value="ExbB/TolQ_transport"/>
</dbReference>
<comment type="function">
    <text evidence="11">Involved in the TonB-dependent energy-dependent transport of various receptor-bound substrates. Protects ExbD from proteolytic degradation and functionally stabilizes TonB.</text>
</comment>
<dbReference type="InterPro" id="IPR002898">
    <property type="entry name" value="MotA_ExbB_proton_chnl"/>
</dbReference>
<evidence type="ECO:0000256" key="6">
    <source>
        <dbReference type="ARBA" id="ARBA00022519"/>
    </source>
</evidence>
<keyword evidence="8 12" id="KW-0653">Protein transport</keyword>
<dbReference type="Pfam" id="PF01618">
    <property type="entry name" value="MotA_ExbB"/>
    <property type="match status" value="1"/>
</dbReference>
<evidence type="ECO:0000256" key="5">
    <source>
        <dbReference type="ARBA" id="ARBA00022475"/>
    </source>
</evidence>
<dbReference type="AlphaFoldDB" id="A0A7D5V7Y7"/>
<organism evidence="15 16">
    <name type="scientific">Chitinibacter fontanus</name>
    <dbReference type="NCBI Taxonomy" id="1737446"/>
    <lineage>
        <taxon>Bacteria</taxon>
        <taxon>Pseudomonadati</taxon>
        <taxon>Pseudomonadota</taxon>
        <taxon>Betaproteobacteria</taxon>
        <taxon>Neisseriales</taxon>
        <taxon>Chitinibacteraceae</taxon>
        <taxon>Chitinibacter</taxon>
    </lineage>
</organism>
<dbReference type="PANTHER" id="PTHR30625">
    <property type="entry name" value="PROTEIN TOLQ"/>
    <property type="match status" value="1"/>
</dbReference>
<evidence type="ECO:0000256" key="2">
    <source>
        <dbReference type="ARBA" id="ARBA00011471"/>
    </source>
</evidence>
<evidence type="ECO:0000256" key="9">
    <source>
        <dbReference type="ARBA" id="ARBA00022989"/>
    </source>
</evidence>
<evidence type="ECO:0000256" key="12">
    <source>
        <dbReference type="RuleBase" id="RU004057"/>
    </source>
</evidence>
<comment type="similarity">
    <text evidence="12">Belongs to the exbB/tolQ family.</text>
</comment>
<keyword evidence="4 12" id="KW-0813">Transport</keyword>
<evidence type="ECO:0000259" key="14">
    <source>
        <dbReference type="Pfam" id="PF01618"/>
    </source>
</evidence>
<evidence type="ECO:0000256" key="3">
    <source>
        <dbReference type="ARBA" id="ARBA00022093"/>
    </source>
</evidence>
<evidence type="ECO:0000256" key="11">
    <source>
        <dbReference type="ARBA" id="ARBA00024816"/>
    </source>
</evidence>
<evidence type="ECO:0000256" key="4">
    <source>
        <dbReference type="ARBA" id="ARBA00022448"/>
    </source>
</evidence>
<sequence>MDLSLVLHSGDPILQSVFGLLVLMSVVSWVVIIARSRLLWVMKRHQQKFMASFWEAGDWQEALGLAERHQAPAAKLARAGADSLRHYRAHEGGGLGKAVSLDDYLVRNLRTKLSQETAKMERGLTWLATTGSVSPFIGLFGTVWGIYHALVGIATAGNASLATVAAPIGEALVATAAGLAVAIPAVIAYNAFIRTNRRFAQELDGFTHDLHAQLLTEGGHGVR</sequence>
<keyword evidence="16" id="KW-1185">Reference proteome</keyword>
<keyword evidence="6" id="KW-0997">Cell inner membrane</keyword>
<evidence type="ECO:0000256" key="8">
    <source>
        <dbReference type="ARBA" id="ARBA00022927"/>
    </source>
</evidence>
<dbReference type="RefSeq" id="WP_180307317.1">
    <property type="nucleotide sequence ID" value="NZ_CP058952.1"/>
</dbReference>
<evidence type="ECO:0000256" key="10">
    <source>
        <dbReference type="ARBA" id="ARBA00023136"/>
    </source>
</evidence>
<dbReference type="GO" id="GO:0017038">
    <property type="term" value="P:protein import"/>
    <property type="evidence" value="ECO:0007669"/>
    <property type="project" value="TreeGrafter"/>
</dbReference>
<keyword evidence="9 13" id="KW-1133">Transmembrane helix</keyword>
<reference evidence="15 16" key="1">
    <citation type="journal article" date="2016" name="Int. J. Syst. Evol. Microbiol.">
        <title>Chitinibacter fontanus sp. nov., isolated from a spring.</title>
        <authorList>
            <person name="Sheu S.Y."/>
            <person name="Li Y.S."/>
            <person name="Young C.C."/>
            <person name="Chen W.M."/>
        </authorList>
    </citation>
    <scope>NUCLEOTIDE SEQUENCE [LARGE SCALE GENOMIC DNA]</scope>
    <source>
        <strain evidence="15 16">STM-7</strain>
    </source>
</reference>
<dbReference type="GO" id="GO:0005886">
    <property type="term" value="C:plasma membrane"/>
    <property type="evidence" value="ECO:0007669"/>
    <property type="project" value="UniProtKB-SubCell"/>
</dbReference>
<evidence type="ECO:0000256" key="7">
    <source>
        <dbReference type="ARBA" id="ARBA00022692"/>
    </source>
</evidence>
<feature type="domain" description="MotA/TolQ/ExbB proton channel" evidence="14">
    <location>
        <begin position="101"/>
        <end position="203"/>
    </location>
</feature>
<protein>
    <recommendedName>
        <fullName evidence="3">Biopolymer transport protein ExbB</fullName>
    </recommendedName>
</protein>
<feature type="transmembrane region" description="Helical" evidence="13">
    <location>
        <begin position="171"/>
        <end position="192"/>
    </location>
</feature>
<dbReference type="Proteomes" id="UP000510822">
    <property type="component" value="Chromosome"/>
</dbReference>
<keyword evidence="10 13" id="KW-0472">Membrane</keyword>
<comment type="subunit">
    <text evidence="2">The accessory proteins ExbB and ExbD seem to form a complex with TonB.</text>
</comment>
<dbReference type="EMBL" id="CP058952">
    <property type="protein sequence ID" value="QLI80172.1"/>
    <property type="molecule type" value="Genomic_DNA"/>
</dbReference>
<proteinExistence type="inferred from homology"/>
<evidence type="ECO:0000313" key="16">
    <source>
        <dbReference type="Proteomes" id="UP000510822"/>
    </source>
</evidence>
<gene>
    <name evidence="15" type="ORF">HZU75_00695</name>
</gene>
<evidence type="ECO:0000256" key="1">
    <source>
        <dbReference type="ARBA" id="ARBA00004429"/>
    </source>
</evidence>
<dbReference type="PANTHER" id="PTHR30625:SF14">
    <property type="entry name" value="BIOPOLYMER TRANSPORT PROTEIN EXBB"/>
    <property type="match status" value="1"/>
</dbReference>
<dbReference type="KEGG" id="cfon:HZU75_00695"/>
<feature type="transmembrane region" description="Helical" evidence="13">
    <location>
        <begin position="12"/>
        <end position="34"/>
    </location>
</feature>
<feature type="transmembrane region" description="Helical" evidence="13">
    <location>
        <begin position="124"/>
        <end position="151"/>
    </location>
</feature>
<keyword evidence="5" id="KW-1003">Cell membrane</keyword>